<protein>
    <submittedName>
        <fullName evidence="2">Uncharacterized protein</fullName>
    </submittedName>
</protein>
<sequence length="148" mass="16993">MTLALRRDEHQTKYEQTKLKRASSVIADSGRTSEVSRVQDAAAFKTKPHPKPSDSEKTVSNGPQRSNPHSENKGRRRRILSDRITWCAKADVKRPEGTLWQRYYSVELTGRTPTLLRETGELPMRTAQSAHMEMRDHQRRKTGAIRNP</sequence>
<feature type="compositionally biased region" description="Basic and acidic residues" evidence="1">
    <location>
        <begin position="1"/>
        <end position="18"/>
    </location>
</feature>
<geneLocation type="plasmid" evidence="2">
    <name>p717068-IMP</name>
</geneLocation>
<feature type="region of interest" description="Disordered" evidence="1">
    <location>
        <begin position="1"/>
        <end position="80"/>
    </location>
</feature>
<evidence type="ECO:0000256" key="1">
    <source>
        <dbReference type="SAM" id="MobiDB-lite"/>
    </source>
</evidence>
<reference evidence="2" key="1">
    <citation type="submission" date="2019-10" db="EMBL/GenBank/DDBJ databases">
        <authorList>
            <person name="Zhou D."/>
            <person name="Cheng Q."/>
        </authorList>
    </citation>
    <scope>NUCLEOTIDE SEQUENCE</scope>
    <source>
        <strain evidence="2">1507-17068</strain>
        <plasmid evidence="2">p717068-IMP</plasmid>
    </source>
</reference>
<feature type="compositionally biased region" description="Basic residues" evidence="1">
    <location>
        <begin position="137"/>
        <end position="148"/>
    </location>
</feature>
<feature type="region of interest" description="Disordered" evidence="1">
    <location>
        <begin position="127"/>
        <end position="148"/>
    </location>
</feature>
<accession>A0A6M4NTY9</accession>
<evidence type="ECO:0000313" key="2">
    <source>
        <dbReference type="EMBL" id="QJR99858.1"/>
    </source>
</evidence>
<name>A0A6M4NTY9_AERCA</name>
<dbReference type="AlphaFoldDB" id="A0A6M4NTY9"/>
<dbReference type="EMBL" id="MN629346">
    <property type="protein sequence ID" value="QJR99858.1"/>
    <property type="molecule type" value="Genomic_DNA"/>
</dbReference>
<proteinExistence type="predicted"/>
<feature type="compositionally biased region" description="Polar residues" evidence="1">
    <location>
        <begin position="58"/>
        <end position="67"/>
    </location>
</feature>
<keyword evidence="2" id="KW-0614">Plasmid</keyword>
<organism evidence="2">
    <name type="scientific">Aeromonas caviae</name>
    <name type="common">Aeromonas punctata</name>
    <dbReference type="NCBI Taxonomy" id="648"/>
    <lineage>
        <taxon>Bacteria</taxon>
        <taxon>Pseudomonadati</taxon>
        <taxon>Pseudomonadota</taxon>
        <taxon>Gammaproteobacteria</taxon>
        <taxon>Aeromonadales</taxon>
        <taxon>Aeromonadaceae</taxon>
        <taxon>Aeromonas</taxon>
    </lineage>
</organism>